<accession>J9BRX2</accession>
<sequence>HRITLGITGGTLVVKPTHSVFFHNVAQIRLITDDPDVYDTVSITKMYDGTQGEPGSAGTGGLSVIMGNEAQSIACTSGGLVAAATEIVIPFTGYVGIKQTACTCKVGTLPSGVT</sequence>
<name>J9BRX2_9ZZZZ</name>
<dbReference type="AlphaFoldDB" id="J9BRX2"/>
<reference evidence="1" key="1">
    <citation type="journal article" date="2012" name="PLoS ONE">
        <title>Gene sets for utilization of primary and secondary nutrition supplies in the distal gut of endangered iberian lynx.</title>
        <authorList>
            <person name="Alcaide M."/>
            <person name="Messina E."/>
            <person name="Richter M."/>
            <person name="Bargiela R."/>
            <person name="Peplies J."/>
            <person name="Huws S.A."/>
            <person name="Newbold C.J."/>
            <person name="Golyshin P.N."/>
            <person name="Simon M.A."/>
            <person name="Lopez G."/>
            <person name="Yakimov M.M."/>
            <person name="Ferrer M."/>
        </authorList>
    </citation>
    <scope>NUCLEOTIDE SEQUENCE</scope>
</reference>
<feature type="non-terminal residue" evidence="1">
    <location>
        <position position="114"/>
    </location>
</feature>
<organism evidence="1">
    <name type="scientific">gut metagenome</name>
    <dbReference type="NCBI Taxonomy" id="749906"/>
    <lineage>
        <taxon>unclassified sequences</taxon>
        <taxon>metagenomes</taxon>
        <taxon>organismal metagenomes</taxon>
    </lineage>
</organism>
<feature type="non-terminal residue" evidence="1">
    <location>
        <position position="1"/>
    </location>
</feature>
<protein>
    <submittedName>
        <fullName evidence="1">Uncharacterized protein</fullName>
    </submittedName>
</protein>
<gene>
    <name evidence="1" type="ORF">EVA_21568</name>
</gene>
<proteinExistence type="predicted"/>
<dbReference type="EMBL" id="AMCI01008904">
    <property type="protein sequence ID" value="EJW90325.1"/>
    <property type="molecule type" value="Genomic_DNA"/>
</dbReference>
<comment type="caution">
    <text evidence="1">The sequence shown here is derived from an EMBL/GenBank/DDBJ whole genome shotgun (WGS) entry which is preliminary data.</text>
</comment>
<evidence type="ECO:0000313" key="1">
    <source>
        <dbReference type="EMBL" id="EJW90325.1"/>
    </source>
</evidence>